<keyword evidence="1" id="KW-1133">Transmembrane helix</keyword>
<name>A0AA88HKC3_ARTSF</name>
<protein>
    <submittedName>
        <fullName evidence="2">Uncharacterized protein</fullName>
    </submittedName>
</protein>
<feature type="transmembrane region" description="Helical" evidence="1">
    <location>
        <begin position="16"/>
        <end position="35"/>
    </location>
</feature>
<evidence type="ECO:0000313" key="2">
    <source>
        <dbReference type="EMBL" id="KAK2707281.1"/>
    </source>
</evidence>
<feature type="transmembrane region" description="Helical" evidence="1">
    <location>
        <begin position="62"/>
        <end position="81"/>
    </location>
</feature>
<gene>
    <name evidence="2" type="ORF">QYM36_015091</name>
</gene>
<proteinExistence type="predicted"/>
<organism evidence="2 3">
    <name type="scientific">Artemia franciscana</name>
    <name type="common">Brine shrimp</name>
    <name type="synonym">Artemia sanfranciscana</name>
    <dbReference type="NCBI Taxonomy" id="6661"/>
    <lineage>
        <taxon>Eukaryota</taxon>
        <taxon>Metazoa</taxon>
        <taxon>Ecdysozoa</taxon>
        <taxon>Arthropoda</taxon>
        <taxon>Crustacea</taxon>
        <taxon>Branchiopoda</taxon>
        <taxon>Anostraca</taxon>
        <taxon>Artemiidae</taxon>
        <taxon>Artemia</taxon>
    </lineage>
</organism>
<keyword evidence="1" id="KW-0812">Transmembrane</keyword>
<accession>A0AA88HKC3</accession>
<feature type="transmembrane region" description="Helical" evidence="1">
    <location>
        <begin position="102"/>
        <end position="123"/>
    </location>
</feature>
<reference evidence="2" key="1">
    <citation type="submission" date="2023-07" db="EMBL/GenBank/DDBJ databases">
        <title>Chromosome-level genome assembly of Artemia franciscana.</title>
        <authorList>
            <person name="Jo E."/>
        </authorList>
    </citation>
    <scope>NUCLEOTIDE SEQUENCE</scope>
    <source>
        <tissue evidence="2">Whole body</tissue>
    </source>
</reference>
<feature type="transmembrane region" description="Helical" evidence="1">
    <location>
        <begin position="135"/>
        <end position="154"/>
    </location>
</feature>
<keyword evidence="1" id="KW-0472">Membrane</keyword>
<keyword evidence="3" id="KW-1185">Reference proteome</keyword>
<dbReference type="Proteomes" id="UP001187531">
    <property type="component" value="Unassembled WGS sequence"/>
</dbReference>
<sequence>MLGFPGRVKNWSNRKILSFSLSISAIVVAPLFVMFRDINATPLYQYFSLETVQNGPARMSKTNAICLYTSLVLLSLLVLKLENKASKKIRPNVSLGTVNITTAKAQIFITIGSVVITPLPLLLSDFVLRSVTAELSIQIFPVLTFSVLTLRYLMPPFMYVIFNKELRMSVLN</sequence>
<dbReference type="EMBL" id="JAVRJZ010000019">
    <property type="protein sequence ID" value="KAK2707281.1"/>
    <property type="molecule type" value="Genomic_DNA"/>
</dbReference>
<evidence type="ECO:0000313" key="3">
    <source>
        <dbReference type="Proteomes" id="UP001187531"/>
    </source>
</evidence>
<evidence type="ECO:0000256" key="1">
    <source>
        <dbReference type="SAM" id="Phobius"/>
    </source>
</evidence>
<dbReference type="AlphaFoldDB" id="A0AA88HKC3"/>
<comment type="caution">
    <text evidence="2">The sequence shown here is derived from an EMBL/GenBank/DDBJ whole genome shotgun (WGS) entry which is preliminary data.</text>
</comment>